<dbReference type="EMBL" id="JAWDGP010004620">
    <property type="protein sequence ID" value="KAK3762976.1"/>
    <property type="molecule type" value="Genomic_DNA"/>
</dbReference>
<evidence type="ECO:0000313" key="3">
    <source>
        <dbReference type="Proteomes" id="UP001283361"/>
    </source>
</evidence>
<protein>
    <submittedName>
        <fullName evidence="2">Uncharacterized protein</fullName>
    </submittedName>
</protein>
<evidence type="ECO:0000313" key="2">
    <source>
        <dbReference type="EMBL" id="KAK3762976.1"/>
    </source>
</evidence>
<accession>A0AAE1DA44</accession>
<evidence type="ECO:0000256" key="1">
    <source>
        <dbReference type="SAM" id="MobiDB-lite"/>
    </source>
</evidence>
<feature type="region of interest" description="Disordered" evidence="1">
    <location>
        <begin position="1"/>
        <end position="32"/>
    </location>
</feature>
<feature type="region of interest" description="Disordered" evidence="1">
    <location>
        <begin position="70"/>
        <end position="104"/>
    </location>
</feature>
<dbReference type="Proteomes" id="UP001283361">
    <property type="component" value="Unassembled WGS sequence"/>
</dbReference>
<dbReference type="AlphaFoldDB" id="A0AAE1DA44"/>
<keyword evidence="3" id="KW-1185">Reference proteome</keyword>
<proteinExistence type="predicted"/>
<reference evidence="2" key="1">
    <citation type="journal article" date="2023" name="G3 (Bethesda)">
        <title>A reference genome for the long-term kleptoplast-retaining sea slug Elysia crispata morphotype clarki.</title>
        <authorList>
            <person name="Eastman K.E."/>
            <person name="Pendleton A.L."/>
            <person name="Shaikh M.A."/>
            <person name="Suttiyut T."/>
            <person name="Ogas R."/>
            <person name="Tomko P."/>
            <person name="Gavelis G."/>
            <person name="Widhalm J.R."/>
            <person name="Wisecaver J.H."/>
        </authorList>
    </citation>
    <scope>NUCLEOTIDE SEQUENCE</scope>
    <source>
        <strain evidence="2">ECLA1</strain>
    </source>
</reference>
<name>A0AAE1DA44_9GAST</name>
<comment type="caution">
    <text evidence="2">The sequence shown here is derived from an EMBL/GenBank/DDBJ whole genome shotgun (WGS) entry which is preliminary data.</text>
</comment>
<organism evidence="2 3">
    <name type="scientific">Elysia crispata</name>
    <name type="common">lettuce slug</name>
    <dbReference type="NCBI Taxonomy" id="231223"/>
    <lineage>
        <taxon>Eukaryota</taxon>
        <taxon>Metazoa</taxon>
        <taxon>Spiralia</taxon>
        <taxon>Lophotrochozoa</taxon>
        <taxon>Mollusca</taxon>
        <taxon>Gastropoda</taxon>
        <taxon>Heterobranchia</taxon>
        <taxon>Euthyneura</taxon>
        <taxon>Panpulmonata</taxon>
        <taxon>Sacoglossa</taxon>
        <taxon>Placobranchoidea</taxon>
        <taxon>Plakobranchidae</taxon>
        <taxon>Elysia</taxon>
    </lineage>
</organism>
<sequence length="104" mass="11476">MERTARSEFSPSSGAGDNRALPCRQDPPPNTSRYLLHAIRQKPQQLNQDSSKGKPWTNLVDQRYIVYRQSRPVNSSHSLGQAGARRGGSHDVLDLLSQHASAPA</sequence>
<gene>
    <name evidence="2" type="ORF">RRG08_015717</name>
</gene>